<feature type="coiled-coil region" evidence="1">
    <location>
        <begin position="80"/>
        <end position="107"/>
    </location>
</feature>
<dbReference type="PANTHER" id="PTHR31405:SF8">
    <property type="entry name" value="TRANSCRIPTION FACTOR PDR8-RELATED"/>
    <property type="match status" value="1"/>
</dbReference>
<name>A0AA35JJE2_SACUV</name>
<dbReference type="Gene3D" id="4.10.240.10">
    <property type="entry name" value="Zn(2)-C6 fungal-type DNA-binding domain"/>
    <property type="match status" value="1"/>
</dbReference>
<dbReference type="SUPFAM" id="SSF57701">
    <property type="entry name" value="Zn2/Cys6 DNA-binding domain"/>
    <property type="match status" value="1"/>
</dbReference>
<evidence type="ECO:0000256" key="1">
    <source>
        <dbReference type="SAM" id="Coils"/>
    </source>
</evidence>
<organism evidence="4 5">
    <name type="scientific">Saccharomyces uvarum</name>
    <name type="common">Yeast</name>
    <name type="synonym">Saccharomyces bayanus var. uvarum</name>
    <dbReference type="NCBI Taxonomy" id="230603"/>
    <lineage>
        <taxon>Eukaryota</taxon>
        <taxon>Fungi</taxon>
        <taxon>Dikarya</taxon>
        <taxon>Ascomycota</taxon>
        <taxon>Saccharomycotina</taxon>
        <taxon>Saccharomycetes</taxon>
        <taxon>Saccharomycetales</taxon>
        <taxon>Saccharomycetaceae</taxon>
        <taxon>Saccharomyces</taxon>
    </lineage>
</organism>
<dbReference type="InterPro" id="IPR001138">
    <property type="entry name" value="Zn2Cys6_DnaBD"/>
</dbReference>
<dbReference type="InterPro" id="IPR052693">
    <property type="entry name" value="Yeast_MDR_Regulatory"/>
</dbReference>
<dbReference type="Proteomes" id="UP001162090">
    <property type="component" value="Chromosome 8"/>
</dbReference>
<dbReference type="InterPro" id="IPR036864">
    <property type="entry name" value="Zn2-C6_fun-type_DNA-bd_sf"/>
</dbReference>
<protein>
    <recommendedName>
        <fullName evidence="3">Zn(2)-C6 fungal-type domain-containing protein</fullName>
    </recommendedName>
</protein>
<accession>A0AA35JJE2</accession>
<dbReference type="SMART" id="SM00066">
    <property type="entry name" value="GAL4"/>
    <property type="match status" value="1"/>
</dbReference>
<dbReference type="CDD" id="cd12148">
    <property type="entry name" value="fungal_TF_MHR"/>
    <property type="match status" value="1"/>
</dbReference>
<dbReference type="PROSITE" id="PS00463">
    <property type="entry name" value="ZN2_CY6_FUNGAL_1"/>
    <property type="match status" value="1"/>
</dbReference>
<dbReference type="CDD" id="cd00067">
    <property type="entry name" value="GAL4"/>
    <property type="match status" value="1"/>
</dbReference>
<reference evidence="4" key="1">
    <citation type="submission" date="2022-10" db="EMBL/GenBank/DDBJ databases">
        <authorList>
            <person name="Byrne P K."/>
        </authorList>
    </citation>
    <scope>NUCLEOTIDE SEQUENCE</scope>
    <source>
        <strain evidence="4">CBS7001</strain>
    </source>
</reference>
<gene>
    <name evidence="4" type="primary">SUVC08G2070</name>
    <name evidence="4" type="ORF">SUVC_08G2070</name>
</gene>
<dbReference type="PANTHER" id="PTHR31405">
    <property type="entry name" value="TRANSCRIPTION FACTOR PDR8-RELATED"/>
    <property type="match status" value="1"/>
</dbReference>
<feature type="region of interest" description="Disordered" evidence="2">
    <location>
        <begin position="1"/>
        <end position="23"/>
    </location>
</feature>
<evidence type="ECO:0000313" key="5">
    <source>
        <dbReference type="Proteomes" id="UP001162090"/>
    </source>
</evidence>
<proteinExistence type="predicted"/>
<dbReference type="EMBL" id="OX365919">
    <property type="protein sequence ID" value="CAI4064273.1"/>
    <property type="molecule type" value="Genomic_DNA"/>
</dbReference>
<evidence type="ECO:0000256" key="2">
    <source>
        <dbReference type="SAM" id="MobiDB-lite"/>
    </source>
</evidence>
<feature type="domain" description="Zn(2)-C6 fungal-type" evidence="3">
    <location>
        <begin position="30"/>
        <end position="61"/>
    </location>
</feature>
<evidence type="ECO:0000313" key="4">
    <source>
        <dbReference type="EMBL" id="CAI4064273.1"/>
    </source>
</evidence>
<keyword evidence="1" id="KW-0175">Coiled coil</keyword>
<feature type="region of interest" description="Disordered" evidence="2">
    <location>
        <begin position="726"/>
        <end position="753"/>
    </location>
</feature>
<dbReference type="Pfam" id="PF00172">
    <property type="entry name" value="Zn_clus"/>
    <property type="match status" value="1"/>
</dbReference>
<dbReference type="AlphaFoldDB" id="A0AA35JJE2"/>
<evidence type="ECO:0000259" key="3">
    <source>
        <dbReference type="PROSITE" id="PS50048"/>
    </source>
</evidence>
<dbReference type="GO" id="GO:0000981">
    <property type="term" value="F:DNA-binding transcription factor activity, RNA polymerase II-specific"/>
    <property type="evidence" value="ECO:0007669"/>
    <property type="project" value="InterPro"/>
</dbReference>
<dbReference type="PROSITE" id="PS50048">
    <property type="entry name" value="ZN2_CY6_FUNGAL_2"/>
    <property type="match status" value="1"/>
</dbReference>
<sequence>MLKRDRLQGDISSSEDTAKKGRKRRKPIKSCAFCRKRKLRCDQQKPMCLTCVSRGRPDCFYTDGFTHSIEPNELFGSTPNIELLQRVDELEKKLNGAGLKKESVSEKRKTARNPYANLYHLQCKGSGRRITYGPTSLRTYLSNDNVQFMKRYNQFRSKVKIEINKWKSDINKWKFSNKWTMMSEFGALESTMVENSNSNVLKQVCDTLPSYEQTLNIITDFFCDERGTNDISQVLDKNKVINDFNFSFLPGNKLLSNGERPIETLLPSINKNYYKIGVILMILCIRHFYEDTPPEIEKFVVMLTGFSTAKVSFVEHAQFILLRYHHRELFLACGDDSHMITLVDLLCSSALTLGLHLNIREVYKNQENIVGSLTSLENLWVWILLSDFNVSLNVGRCLAINSSYFQADEFDNDDGSQVKTANSSPTTLFGESGTYKMKSFLKLARPMLDEIYDKSCFPDLEKNCKILINFVETEFAPISYYTSTDLISKVPLGEIKVLLQILNLLLTFYSLRFLVPSKRDAVLKNNVLQTILVSFSVVTNTTSLCFKLDKEHFPELVAPDCPNLSPFMALSLAYTNFLFPRASTLFCTFLYHNLTLFGKGYYLSSDNQDEKPADWDLSTLSIPSDKDIDLHSAFQTFSDIFDGWLNPNNYELRNIMCRSCSFVAIIGMESVCRSVLEKVIECKIMVEKTRMQQPHNTNTPIDPSLDDLPFTNNNASMGDPPAVLLPDGQNNNNTVTGGTGQQELSSKDNANVGDDEDGLARFVSDEFWAACDFGWEDIMNQPDYKCLFDTHQKPGFDRTED</sequence>
<dbReference type="GO" id="GO:0008270">
    <property type="term" value="F:zinc ion binding"/>
    <property type="evidence" value="ECO:0007669"/>
    <property type="project" value="InterPro"/>
</dbReference>